<dbReference type="GO" id="GO:0046872">
    <property type="term" value="F:metal ion binding"/>
    <property type="evidence" value="ECO:0007669"/>
    <property type="project" value="UniProtKB-KW"/>
</dbReference>
<comment type="subcellular location">
    <subcellularLocation>
        <location evidence="2">Membrane</location>
        <topology evidence="2">Multi-pass membrane protein</topology>
    </subcellularLocation>
</comment>
<protein>
    <submittedName>
        <fullName evidence="13">Cytochrome b561</fullName>
    </submittedName>
</protein>
<name>A0A9K3KQD9_9STRA</name>
<dbReference type="CDD" id="cd08761">
    <property type="entry name" value="Cyt_b561_CYB561D2_like"/>
    <property type="match status" value="1"/>
</dbReference>
<dbReference type="SMART" id="SM00665">
    <property type="entry name" value="B561"/>
    <property type="match status" value="1"/>
</dbReference>
<comment type="cofactor">
    <cofactor evidence="1">
        <name>heme b</name>
        <dbReference type="ChEBI" id="CHEBI:60344"/>
    </cofactor>
</comment>
<evidence type="ECO:0000256" key="11">
    <source>
        <dbReference type="SAM" id="Phobius"/>
    </source>
</evidence>
<keyword evidence="3" id="KW-0813">Transport</keyword>
<feature type="transmembrane region" description="Helical" evidence="11">
    <location>
        <begin position="112"/>
        <end position="129"/>
    </location>
</feature>
<organism evidence="13 14">
    <name type="scientific">Nitzschia inconspicua</name>
    <dbReference type="NCBI Taxonomy" id="303405"/>
    <lineage>
        <taxon>Eukaryota</taxon>
        <taxon>Sar</taxon>
        <taxon>Stramenopiles</taxon>
        <taxon>Ochrophyta</taxon>
        <taxon>Bacillariophyta</taxon>
        <taxon>Bacillariophyceae</taxon>
        <taxon>Bacillariophycidae</taxon>
        <taxon>Bacillariales</taxon>
        <taxon>Bacillariaceae</taxon>
        <taxon>Nitzschia</taxon>
    </lineage>
</organism>
<feature type="transmembrane region" description="Helical" evidence="11">
    <location>
        <begin position="41"/>
        <end position="60"/>
    </location>
</feature>
<dbReference type="OrthoDB" id="432881at2759"/>
<dbReference type="PANTHER" id="PTHR15422">
    <property type="entry name" value="OS05G0565100 PROTEIN"/>
    <property type="match status" value="1"/>
</dbReference>
<keyword evidence="9" id="KW-0408">Iron</keyword>
<evidence type="ECO:0000259" key="12">
    <source>
        <dbReference type="SMART" id="SM00665"/>
    </source>
</evidence>
<proteinExistence type="predicted"/>
<dbReference type="PANTHER" id="PTHR15422:SF45">
    <property type="entry name" value="CYTOCHROME B561 DOMAIN-CONTAINING PROTEIN"/>
    <property type="match status" value="1"/>
</dbReference>
<dbReference type="InterPro" id="IPR006593">
    <property type="entry name" value="Cyt_b561/ferric_Rdtase_TM"/>
</dbReference>
<evidence type="ECO:0000256" key="7">
    <source>
        <dbReference type="ARBA" id="ARBA00022982"/>
    </source>
</evidence>
<feature type="transmembrane region" description="Helical" evidence="11">
    <location>
        <begin position="12"/>
        <end position="29"/>
    </location>
</feature>
<sequence length="191" mass="20993">MASKPSSTSYQLLVLAFVVYAVGVGYFAATRPNGKWRSPFSWHPFLMTVGMVGCMGIGSVTKKLGGYTNTKLHGMLASGGYLLALGGFYAIYRNKNLWEKPHFTTAHGKAGLALLIATVGPMLFGVVFLHPDWGLDKTNKDYRKMHKMFSRICMGCSWCTALYGMYSMTKDPVELAIYGVPLLILAPFTLV</sequence>
<keyword evidence="10 11" id="KW-0472">Membrane</keyword>
<reference evidence="13" key="1">
    <citation type="journal article" date="2021" name="Sci. Rep.">
        <title>Diploid genomic architecture of Nitzschia inconspicua, an elite biomass production diatom.</title>
        <authorList>
            <person name="Oliver A."/>
            <person name="Podell S."/>
            <person name="Pinowska A."/>
            <person name="Traller J.C."/>
            <person name="Smith S.R."/>
            <person name="McClure R."/>
            <person name="Beliaev A."/>
            <person name="Bohutskyi P."/>
            <person name="Hill E.A."/>
            <person name="Rabines A."/>
            <person name="Zheng H."/>
            <person name="Allen L.Z."/>
            <person name="Kuo A."/>
            <person name="Grigoriev I.V."/>
            <person name="Allen A.E."/>
            <person name="Hazlebeck D."/>
            <person name="Allen E.E."/>
        </authorList>
    </citation>
    <scope>NUCLEOTIDE SEQUENCE</scope>
    <source>
        <strain evidence="13">Hildebrandi</strain>
    </source>
</reference>
<keyword evidence="6" id="KW-0479">Metal-binding</keyword>
<evidence type="ECO:0000256" key="6">
    <source>
        <dbReference type="ARBA" id="ARBA00022723"/>
    </source>
</evidence>
<gene>
    <name evidence="13" type="ORF">IV203_016692</name>
</gene>
<evidence type="ECO:0000256" key="8">
    <source>
        <dbReference type="ARBA" id="ARBA00022989"/>
    </source>
</evidence>
<evidence type="ECO:0000256" key="10">
    <source>
        <dbReference type="ARBA" id="ARBA00023136"/>
    </source>
</evidence>
<dbReference type="InterPro" id="IPR045150">
    <property type="entry name" value="CYB561D1/2"/>
</dbReference>
<dbReference type="AlphaFoldDB" id="A0A9K3KQD9"/>
<evidence type="ECO:0000256" key="1">
    <source>
        <dbReference type="ARBA" id="ARBA00001970"/>
    </source>
</evidence>
<dbReference type="GO" id="GO:0140575">
    <property type="term" value="F:transmembrane monodehydroascorbate reductase activity"/>
    <property type="evidence" value="ECO:0007669"/>
    <property type="project" value="InterPro"/>
</dbReference>
<evidence type="ECO:0000256" key="5">
    <source>
        <dbReference type="ARBA" id="ARBA00022692"/>
    </source>
</evidence>
<feature type="transmembrane region" description="Helical" evidence="11">
    <location>
        <begin position="72"/>
        <end position="92"/>
    </location>
</feature>
<evidence type="ECO:0000256" key="4">
    <source>
        <dbReference type="ARBA" id="ARBA00022617"/>
    </source>
</evidence>
<dbReference type="Pfam" id="PF03188">
    <property type="entry name" value="Cytochrom_B561"/>
    <property type="match status" value="1"/>
</dbReference>
<keyword evidence="4" id="KW-0349">Heme</keyword>
<reference evidence="13" key="2">
    <citation type="submission" date="2021-04" db="EMBL/GenBank/DDBJ databases">
        <authorList>
            <person name="Podell S."/>
        </authorList>
    </citation>
    <scope>NUCLEOTIDE SEQUENCE</scope>
    <source>
        <strain evidence="13">Hildebrandi</strain>
    </source>
</reference>
<evidence type="ECO:0000256" key="9">
    <source>
        <dbReference type="ARBA" id="ARBA00023004"/>
    </source>
</evidence>
<dbReference type="Proteomes" id="UP000693970">
    <property type="component" value="Unassembled WGS sequence"/>
</dbReference>
<feature type="domain" description="Cytochrome b561" evidence="12">
    <location>
        <begin position="42"/>
        <end position="165"/>
    </location>
</feature>
<evidence type="ECO:0000256" key="3">
    <source>
        <dbReference type="ARBA" id="ARBA00022448"/>
    </source>
</evidence>
<keyword evidence="5 11" id="KW-0812">Transmembrane</keyword>
<dbReference type="GO" id="GO:0016020">
    <property type="term" value="C:membrane"/>
    <property type="evidence" value="ECO:0007669"/>
    <property type="project" value="UniProtKB-SubCell"/>
</dbReference>
<keyword evidence="14" id="KW-1185">Reference proteome</keyword>
<evidence type="ECO:0000256" key="2">
    <source>
        <dbReference type="ARBA" id="ARBA00004141"/>
    </source>
</evidence>
<keyword evidence="8 11" id="KW-1133">Transmembrane helix</keyword>
<dbReference type="EMBL" id="JAGRRH010000020">
    <property type="protein sequence ID" value="KAG7347987.1"/>
    <property type="molecule type" value="Genomic_DNA"/>
</dbReference>
<evidence type="ECO:0000313" key="13">
    <source>
        <dbReference type="EMBL" id="KAG7347987.1"/>
    </source>
</evidence>
<evidence type="ECO:0000313" key="14">
    <source>
        <dbReference type="Proteomes" id="UP000693970"/>
    </source>
</evidence>
<comment type="caution">
    <text evidence="13">The sequence shown here is derived from an EMBL/GenBank/DDBJ whole genome shotgun (WGS) entry which is preliminary data.</text>
</comment>
<feature type="transmembrane region" description="Helical" evidence="11">
    <location>
        <begin position="149"/>
        <end position="166"/>
    </location>
</feature>
<keyword evidence="7" id="KW-0249">Electron transport</keyword>
<accession>A0A9K3KQD9</accession>